<evidence type="ECO:0000313" key="4">
    <source>
        <dbReference type="Proteomes" id="UP000429607"/>
    </source>
</evidence>
<feature type="domain" description="Integrase catalytic" evidence="2">
    <location>
        <begin position="127"/>
        <end position="287"/>
    </location>
</feature>
<dbReference type="InterPro" id="IPR016197">
    <property type="entry name" value="Chromo-like_dom_sf"/>
</dbReference>
<dbReference type="Pfam" id="PF00385">
    <property type="entry name" value="Chromo"/>
    <property type="match status" value="1"/>
</dbReference>
<dbReference type="PROSITE" id="PS50994">
    <property type="entry name" value="INTEGRASE"/>
    <property type="match status" value="1"/>
</dbReference>
<dbReference type="SUPFAM" id="SSF53098">
    <property type="entry name" value="Ribonuclease H-like"/>
    <property type="match status" value="1"/>
</dbReference>
<dbReference type="Pfam" id="PF17921">
    <property type="entry name" value="Integrase_H2C2"/>
    <property type="match status" value="1"/>
</dbReference>
<dbReference type="PROSITE" id="PS50013">
    <property type="entry name" value="CHROMO_2"/>
    <property type="match status" value="1"/>
</dbReference>
<gene>
    <name evidence="3" type="ORF">PR001_g17248</name>
</gene>
<accession>A0A6A3KS47</accession>
<dbReference type="AlphaFoldDB" id="A0A6A3KS47"/>
<dbReference type="Gene3D" id="2.40.50.40">
    <property type="match status" value="1"/>
</dbReference>
<name>A0A6A3KS47_9STRA</name>
<evidence type="ECO:0000259" key="1">
    <source>
        <dbReference type="PROSITE" id="PS50013"/>
    </source>
</evidence>
<dbReference type="PANTHER" id="PTHR37984">
    <property type="entry name" value="PROTEIN CBG26694"/>
    <property type="match status" value="1"/>
</dbReference>
<evidence type="ECO:0000313" key="3">
    <source>
        <dbReference type="EMBL" id="KAE9006284.1"/>
    </source>
</evidence>
<protein>
    <recommendedName>
        <fullName evidence="5">Integrase catalytic domain-containing protein</fullName>
    </recommendedName>
</protein>
<dbReference type="InterPro" id="IPR036397">
    <property type="entry name" value="RNaseH_sf"/>
</dbReference>
<evidence type="ECO:0000259" key="2">
    <source>
        <dbReference type="PROSITE" id="PS50994"/>
    </source>
</evidence>
<dbReference type="SMART" id="SM00298">
    <property type="entry name" value="CHROMO"/>
    <property type="match status" value="1"/>
</dbReference>
<dbReference type="EMBL" id="QXFV01001421">
    <property type="protein sequence ID" value="KAE9006284.1"/>
    <property type="molecule type" value="Genomic_DNA"/>
</dbReference>
<proteinExistence type="predicted"/>
<feature type="domain" description="Chromo" evidence="1">
    <location>
        <begin position="453"/>
        <end position="515"/>
    </location>
</feature>
<dbReference type="CDD" id="cd00024">
    <property type="entry name" value="CD_CSD"/>
    <property type="match status" value="1"/>
</dbReference>
<dbReference type="Proteomes" id="UP000429607">
    <property type="component" value="Unassembled WGS sequence"/>
</dbReference>
<dbReference type="GO" id="GO:0015074">
    <property type="term" value="P:DNA integration"/>
    <property type="evidence" value="ECO:0007669"/>
    <property type="project" value="InterPro"/>
</dbReference>
<dbReference type="Gene3D" id="1.10.340.70">
    <property type="match status" value="1"/>
</dbReference>
<dbReference type="GO" id="GO:0003676">
    <property type="term" value="F:nucleic acid binding"/>
    <property type="evidence" value="ECO:0007669"/>
    <property type="project" value="InterPro"/>
</dbReference>
<reference evidence="3 4" key="1">
    <citation type="submission" date="2018-09" db="EMBL/GenBank/DDBJ databases">
        <title>Genomic investigation of the strawberry pathogen Phytophthora fragariae indicates pathogenicity is determined by transcriptional variation in three key races.</title>
        <authorList>
            <person name="Adams T.M."/>
            <person name="Armitage A.D."/>
            <person name="Sobczyk M.K."/>
            <person name="Bates H.J."/>
            <person name="Dunwell J.M."/>
            <person name="Nellist C.F."/>
            <person name="Harrison R.J."/>
        </authorList>
    </citation>
    <scope>NUCLEOTIDE SEQUENCE [LARGE SCALE GENOMIC DNA]</scope>
    <source>
        <strain evidence="3 4">SCRP249</strain>
    </source>
</reference>
<dbReference type="InterPro" id="IPR023780">
    <property type="entry name" value="Chromo_domain"/>
</dbReference>
<dbReference type="InterPro" id="IPR000953">
    <property type="entry name" value="Chromo/chromo_shadow_dom"/>
</dbReference>
<dbReference type="InterPro" id="IPR041588">
    <property type="entry name" value="Integrase_H2C2"/>
</dbReference>
<organism evidence="3 4">
    <name type="scientific">Phytophthora rubi</name>
    <dbReference type="NCBI Taxonomy" id="129364"/>
    <lineage>
        <taxon>Eukaryota</taxon>
        <taxon>Sar</taxon>
        <taxon>Stramenopiles</taxon>
        <taxon>Oomycota</taxon>
        <taxon>Peronosporomycetes</taxon>
        <taxon>Peronosporales</taxon>
        <taxon>Peronosporaceae</taxon>
        <taxon>Phytophthora</taxon>
    </lineage>
</organism>
<dbReference type="PANTHER" id="PTHR37984:SF5">
    <property type="entry name" value="PROTEIN NYNRIN-LIKE"/>
    <property type="match status" value="1"/>
</dbReference>
<dbReference type="InterPro" id="IPR012337">
    <property type="entry name" value="RNaseH-like_sf"/>
</dbReference>
<evidence type="ECO:0008006" key="5">
    <source>
        <dbReference type="Google" id="ProtNLM"/>
    </source>
</evidence>
<dbReference type="FunFam" id="1.10.340.70:FF:000001">
    <property type="entry name" value="Retrovirus-related Pol polyprotein from transposon gypsy-like Protein"/>
    <property type="match status" value="1"/>
</dbReference>
<comment type="caution">
    <text evidence="3">The sequence shown here is derived from an EMBL/GenBank/DDBJ whole genome shotgun (WGS) entry which is preliminary data.</text>
</comment>
<dbReference type="InterPro" id="IPR050951">
    <property type="entry name" value="Retrovirus_Pol_polyprotein"/>
</dbReference>
<sequence>MKIYLEGSVVDLTREKARSYGNLAHDYELDDNGLLFYCAPSKRTSADRDGLMRLVVPATLHQNVLHHYHSSLEGGHQGIGRTYQRIRDHFHWRGLFKSVQQYVGECVDCETGKGRPTIRGESPRNIQATYPFQIIAMDHIPSLPKSYKGNTELLIWVDLFTGYVIAKASASRIAQTIAESYEECVFRRFGASEAICHDREPGFMVDIFRAFNKILGQRQRATMAYRPQANGTAERMVQTTTRALKMYVEDLDQRDWDEYAERLTFAINTAQDRVRGDTPFYLVHGWDPRSTLEATLPLGSTRTQDRDPRRWRYQIQRHYGIARGQVNARLAEAIADRVDRHNDNVRPHPIQAGSQVWLYLDRVKEGYARKLAHLWHGPFRVVDKINEYTVKLQTGGTDYRLFPIVHVSKLKPVREFRDRPNTELALGEADRLDFDEALLPEDSWRPDQEAGEYEVERIADMRTGRRTRYGRTFREFLVHWKGYDTPDWIDEADLNCGALLHEFLRDRTNRNRFGAMQSHEEA</sequence>
<dbReference type="Gene3D" id="3.30.420.10">
    <property type="entry name" value="Ribonuclease H-like superfamily/Ribonuclease H"/>
    <property type="match status" value="1"/>
</dbReference>
<dbReference type="SUPFAM" id="SSF54160">
    <property type="entry name" value="Chromo domain-like"/>
    <property type="match status" value="1"/>
</dbReference>
<dbReference type="InterPro" id="IPR001584">
    <property type="entry name" value="Integrase_cat-core"/>
</dbReference>